<evidence type="ECO:0000256" key="1">
    <source>
        <dbReference type="ARBA" id="ARBA00022630"/>
    </source>
</evidence>
<accession>A0A3B0X0N2</accession>
<evidence type="ECO:0000259" key="3">
    <source>
        <dbReference type="PROSITE" id="PS51387"/>
    </source>
</evidence>
<dbReference type="Gene3D" id="1.10.45.10">
    <property type="entry name" value="Vanillyl-alcohol Oxidase, Chain A, domain 4"/>
    <property type="match status" value="1"/>
</dbReference>
<dbReference type="NCBIfam" id="NF008439">
    <property type="entry name" value="PRK11282.1"/>
    <property type="match status" value="1"/>
</dbReference>
<evidence type="ECO:0000256" key="2">
    <source>
        <dbReference type="ARBA" id="ARBA00022827"/>
    </source>
</evidence>
<dbReference type="SUPFAM" id="SSF56176">
    <property type="entry name" value="FAD-binding/transporter-associated domain-like"/>
    <property type="match status" value="1"/>
</dbReference>
<sequence length="358" mass="38774">MSARHSEDQTEHLLSQVQTSVESKSALNIQGGNSKQFYGHPVQAATLDISHHQGIINYQPSELVITARAGTRLTDIESALAAQNQMLAFEPPGFSANATLGGTIACNVSGPRRASSGAARDSVLGCTIINGKAEVIHSGGEVMKNVAGYDVSRLMCGAMGTLGVLLDISLKVVPKPEAEISLVQQCDMKQALQKLHHWTRSMTPISASCFNNGRLYIRLSGSESALNATGKIIGGDSLSAADDFWLQLKEHQHAFFSNRNKPLWRLSLASSSEPLALQGETLIEWNGALRWLKSADSADLIRQQLETLGGHATLFKHTASLTEPFHELSSGIFKLHKQLKHAFDPHNIFNPGRMYSGI</sequence>
<dbReference type="PROSITE" id="PS51387">
    <property type="entry name" value="FAD_PCMH"/>
    <property type="match status" value="1"/>
</dbReference>
<dbReference type="Gene3D" id="3.30.465.10">
    <property type="match status" value="1"/>
</dbReference>
<feature type="domain" description="FAD-binding PCMH-type" evidence="3">
    <location>
        <begin position="1"/>
        <end position="175"/>
    </location>
</feature>
<evidence type="ECO:0000313" key="4">
    <source>
        <dbReference type="EMBL" id="VAW61788.1"/>
    </source>
</evidence>
<gene>
    <name evidence="4" type="ORF">MNBD_GAMMA11-2242</name>
</gene>
<organism evidence="4">
    <name type="scientific">hydrothermal vent metagenome</name>
    <dbReference type="NCBI Taxonomy" id="652676"/>
    <lineage>
        <taxon>unclassified sequences</taxon>
        <taxon>metagenomes</taxon>
        <taxon>ecological metagenomes</taxon>
    </lineage>
</organism>
<dbReference type="EMBL" id="UOFG01000154">
    <property type="protein sequence ID" value="VAW61788.1"/>
    <property type="molecule type" value="Genomic_DNA"/>
</dbReference>
<dbReference type="PANTHER" id="PTHR11748:SF103">
    <property type="entry name" value="GLYCOLATE OXIDASE SUBUNIT GLCE"/>
    <property type="match status" value="1"/>
</dbReference>
<dbReference type="InterPro" id="IPR016171">
    <property type="entry name" value="Vanillyl_alc_oxidase_C-sub2"/>
</dbReference>
<dbReference type="EC" id="1.1.99.14" evidence="4"/>
<dbReference type="AlphaFoldDB" id="A0A3B0X0N2"/>
<dbReference type="Pfam" id="PF01565">
    <property type="entry name" value="FAD_binding_4"/>
    <property type="match status" value="1"/>
</dbReference>
<dbReference type="InterPro" id="IPR016169">
    <property type="entry name" value="FAD-bd_PCMH_sub2"/>
</dbReference>
<dbReference type="InterPro" id="IPR016166">
    <property type="entry name" value="FAD-bd_PCMH"/>
</dbReference>
<reference evidence="4" key="1">
    <citation type="submission" date="2018-06" db="EMBL/GenBank/DDBJ databases">
        <authorList>
            <person name="Zhirakovskaya E."/>
        </authorList>
    </citation>
    <scope>NUCLEOTIDE SEQUENCE</scope>
</reference>
<dbReference type="SUPFAM" id="SSF55103">
    <property type="entry name" value="FAD-linked oxidases, C-terminal domain"/>
    <property type="match status" value="1"/>
</dbReference>
<dbReference type="InterPro" id="IPR006094">
    <property type="entry name" value="Oxid_FAD_bind_N"/>
</dbReference>
<dbReference type="GO" id="GO:0071949">
    <property type="term" value="F:FAD binding"/>
    <property type="evidence" value="ECO:0007669"/>
    <property type="project" value="InterPro"/>
</dbReference>
<protein>
    <submittedName>
        <fullName evidence="4">Glycolate dehydrogenase, FAD-binding subunit GlcE</fullName>
        <ecNumber evidence="4">1.1.99.14</ecNumber>
    </submittedName>
</protein>
<proteinExistence type="predicted"/>
<dbReference type="InterPro" id="IPR016164">
    <property type="entry name" value="FAD-linked_Oxase-like_C"/>
</dbReference>
<keyword evidence="2" id="KW-0274">FAD</keyword>
<dbReference type="GO" id="GO:0019154">
    <property type="term" value="F:glycolate dehydrogenase activity"/>
    <property type="evidence" value="ECO:0007669"/>
    <property type="project" value="UniProtKB-EC"/>
</dbReference>
<keyword evidence="1" id="KW-0285">Flavoprotein</keyword>
<dbReference type="InterPro" id="IPR036318">
    <property type="entry name" value="FAD-bd_PCMH-like_sf"/>
</dbReference>
<name>A0A3B0X0N2_9ZZZZ</name>
<keyword evidence="4" id="KW-0560">Oxidoreductase</keyword>
<dbReference type="PANTHER" id="PTHR11748">
    <property type="entry name" value="D-LACTATE DEHYDROGENASE"/>
    <property type="match status" value="1"/>
</dbReference>